<dbReference type="GO" id="GO:0016758">
    <property type="term" value="F:hexosyltransferase activity"/>
    <property type="evidence" value="ECO:0007669"/>
    <property type="project" value="InterPro"/>
</dbReference>
<sequence length="353" mass="37587">MEILVVTGVEFGDRLFRGRTWSVAAPAEIAELIAALHQHAGTERGGNDHLTALRMAASRRASAITSAFAPDVIVSTSHRGVFGEADDLLRSSRERGCRLVLALRDIYYPPMYVDDFGSMSGNEFDLVLVAGRSATQEWLPEGLFDGGLAPKVRLVGYLRPVGPQPAPVTAWGESLRVRCQVGGGRDGARLVAAVADALAALRRRSGRRVELLATTGPLMPAAEASALQSIDQADTQIRPWSDDIVGPAAALEPRPDVVVSMAGYNSCVEAAWSGVPRVLVPRQKPDDLEQAIRARLFAKWFSSISTASLEHPHGLSPAIEAAAAAKATKHPSTEPVHVFADPRLVASAVLGLS</sequence>
<reference evidence="2 3" key="2">
    <citation type="submission" date="2018-08" db="EMBL/GenBank/DDBJ databases">
        <title>Streptomyces kandeliansis sp. nov., an endophytic bacterium isolated from mangrove plant.</title>
        <authorList>
            <person name="Wang R."/>
        </authorList>
    </citation>
    <scope>NUCLEOTIDE SEQUENCE [LARGE SCALE GENOMIC DNA]</scope>
    <source>
        <strain evidence="3">H14(2018)</strain>
    </source>
</reference>
<dbReference type="Proteomes" id="UP000253958">
    <property type="component" value="Chromosome"/>
</dbReference>
<accession>A0A6N3K5W1</accession>
<name>A0A6N3K5W1_9ACTN</name>
<dbReference type="AlphaFoldDB" id="A0A6N3K5W1"/>
<reference evidence="2 3" key="1">
    <citation type="submission" date="2018-07" db="EMBL/GenBank/DDBJ databases">
        <authorList>
            <person name="Ye Y."/>
        </authorList>
    </citation>
    <scope>NUCLEOTIDE SEQUENCE [LARGE SCALE GENOMIC DNA]</scope>
    <source>
        <strain evidence="3">H14(2018)</strain>
    </source>
</reference>
<dbReference type="SUPFAM" id="SSF53756">
    <property type="entry name" value="UDP-Glycosyltransferase/glycogen phosphorylase"/>
    <property type="match status" value="1"/>
</dbReference>
<gene>
    <name evidence="2" type="ORF">DVH21_28485</name>
</gene>
<protein>
    <recommendedName>
        <fullName evidence="1">Glycosyl transferase family 28 C-terminal domain-containing protein</fullName>
    </recommendedName>
</protein>
<evidence type="ECO:0000259" key="1">
    <source>
        <dbReference type="Pfam" id="PF04101"/>
    </source>
</evidence>
<proteinExistence type="predicted"/>
<dbReference type="Gene3D" id="3.40.50.2000">
    <property type="entry name" value="Glycogen Phosphorylase B"/>
    <property type="match status" value="1"/>
</dbReference>
<dbReference type="InterPro" id="IPR007235">
    <property type="entry name" value="Glyco_trans_28_C"/>
</dbReference>
<evidence type="ECO:0000313" key="2">
    <source>
        <dbReference type="EMBL" id="AXH93545.1"/>
    </source>
</evidence>
<evidence type="ECO:0000313" key="3">
    <source>
        <dbReference type="Proteomes" id="UP000253958"/>
    </source>
</evidence>
<organism evidence="2 3">
    <name type="scientific">Micromonospora aurantiaca</name>
    <name type="common">nom. illeg.</name>
    <dbReference type="NCBI Taxonomy" id="47850"/>
    <lineage>
        <taxon>Bacteria</taxon>
        <taxon>Bacillati</taxon>
        <taxon>Actinomycetota</taxon>
        <taxon>Actinomycetes</taxon>
        <taxon>Micromonosporales</taxon>
        <taxon>Micromonosporaceae</taxon>
        <taxon>Micromonospora</taxon>
    </lineage>
</organism>
<dbReference type="EMBL" id="CP031263">
    <property type="protein sequence ID" value="AXH93545.1"/>
    <property type="molecule type" value="Genomic_DNA"/>
</dbReference>
<dbReference type="RefSeq" id="WP_114920814.1">
    <property type="nucleotide sequence ID" value="NZ_CP031263.1"/>
</dbReference>
<feature type="domain" description="Glycosyl transferase family 28 C-terminal" evidence="1">
    <location>
        <begin position="181"/>
        <end position="327"/>
    </location>
</feature>
<dbReference type="Pfam" id="PF04101">
    <property type="entry name" value="Glyco_tran_28_C"/>
    <property type="match status" value="1"/>
</dbReference>